<dbReference type="Proteomes" id="UP000314294">
    <property type="component" value="Unassembled WGS sequence"/>
</dbReference>
<evidence type="ECO:0000256" key="1">
    <source>
        <dbReference type="SAM" id="MobiDB-lite"/>
    </source>
</evidence>
<proteinExistence type="predicted"/>
<accession>A0A4Z2EK04</accession>
<organism evidence="2 3">
    <name type="scientific">Liparis tanakae</name>
    <name type="common">Tanaka's snailfish</name>
    <dbReference type="NCBI Taxonomy" id="230148"/>
    <lineage>
        <taxon>Eukaryota</taxon>
        <taxon>Metazoa</taxon>
        <taxon>Chordata</taxon>
        <taxon>Craniata</taxon>
        <taxon>Vertebrata</taxon>
        <taxon>Euteleostomi</taxon>
        <taxon>Actinopterygii</taxon>
        <taxon>Neopterygii</taxon>
        <taxon>Teleostei</taxon>
        <taxon>Neoteleostei</taxon>
        <taxon>Acanthomorphata</taxon>
        <taxon>Eupercaria</taxon>
        <taxon>Perciformes</taxon>
        <taxon>Cottioidei</taxon>
        <taxon>Cottales</taxon>
        <taxon>Liparidae</taxon>
        <taxon>Liparis</taxon>
    </lineage>
</organism>
<evidence type="ECO:0000313" key="3">
    <source>
        <dbReference type="Proteomes" id="UP000314294"/>
    </source>
</evidence>
<evidence type="ECO:0000313" key="2">
    <source>
        <dbReference type="EMBL" id="TNN28971.1"/>
    </source>
</evidence>
<dbReference type="EMBL" id="SRLO01006215">
    <property type="protein sequence ID" value="TNN28971.1"/>
    <property type="molecule type" value="Genomic_DNA"/>
</dbReference>
<name>A0A4Z2EK04_9TELE</name>
<sequence>MRPKSSSGDPRPPSRGRSLWRVVLSVGRELRSLSRLHTASPLQPSRLPVLDPHIPPCSGAHEGIVCGRRVNNTPALRGSSHRGPEQLQRTRQSGGGRRNEAR</sequence>
<keyword evidence="3" id="KW-1185">Reference proteome</keyword>
<dbReference type="AlphaFoldDB" id="A0A4Z2EK04"/>
<protein>
    <submittedName>
        <fullName evidence="2">Uncharacterized protein</fullName>
    </submittedName>
</protein>
<reference evidence="2 3" key="1">
    <citation type="submission" date="2019-03" db="EMBL/GenBank/DDBJ databases">
        <title>First draft genome of Liparis tanakae, snailfish: a comprehensive survey of snailfish specific genes.</title>
        <authorList>
            <person name="Kim W."/>
            <person name="Song I."/>
            <person name="Jeong J.-H."/>
            <person name="Kim D."/>
            <person name="Kim S."/>
            <person name="Ryu S."/>
            <person name="Song J.Y."/>
            <person name="Lee S.K."/>
        </authorList>
    </citation>
    <scope>NUCLEOTIDE SEQUENCE [LARGE SCALE GENOMIC DNA]</scope>
    <source>
        <tissue evidence="2">Muscle</tissue>
    </source>
</reference>
<feature type="region of interest" description="Disordered" evidence="1">
    <location>
        <begin position="40"/>
        <end position="102"/>
    </location>
</feature>
<gene>
    <name evidence="2" type="ORF">EYF80_060879</name>
</gene>
<comment type="caution">
    <text evidence="2">The sequence shown here is derived from an EMBL/GenBank/DDBJ whole genome shotgun (WGS) entry which is preliminary data.</text>
</comment>